<feature type="region of interest" description="Disordered" evidence="2">
    <location>
        <begin position="1"/>
        <end position="47"/>
    </location>
</feature>
<evidence type="ECO:0000256" key="2">
    <source>
        <dbReference type="SAM" id="MobiDB-lite"/>
    </source>
</evidence>
<gene>
    <name evidence="3" type="ORF">ABQJ54_14440</name>
</gene>
<dbReference type="PANTHER" id="PTHR35024:SF4">
    <property type="entry name" value="POLYMER-FORMING CYTOSKELETAL PROTEIN"/>
    <property type="match status" value="1"/>
</dbReference>
<comment type="caution">
    <text evidence="3">The sequence shown here is derived from an EMBL/GenBank/DDBJ whole genome shotgun (WGS) entry which is preliminary data.</text>
</comment>
<accession>A0ABV3QGI1</accession>
<dbReference type="Pfam" id="PF04519">
    <property type="entry name" value="Bactofilin"/>
    <property type="match status" value="1"/>
</dbReference>
<comment type="similarity">
    <text evidence="1">Belongs to the bactofilin family.</text>
</comment>
<sequence length="167" mass="16832">MKSPSSAAPEAADQARLDIPENKPEAAAPAPVQLAPRPAPAAVPAKPKAESLIAPDITIEGKIEGAGHVRIAGSFKGDISVRGDLTIEPGAKVTGSVRAEKVTIAGELTGNIESAVHVELLQSGALTGDLKAGSLSVAAGSRMRGQVEFGWDDNGARTSNGHGGTIS</sequence>
<evidence type="ECO:0000256" key="1">
    <source>
        <dbReference type="ARBA" id="ARBA00044755"/>
    </source>
</evidence>
<proteinExistence type="inferred from homology"/>
<organism evidence="3 4">
    <name type="scientific">Rhodanobacter lycopersici</name>
    <dbReference type="NCBI Taxonomy" id="3162487"/>
    <lineage>
        <taxon>Bacteria</taxon>
        <taxon>Pseudomonadati</taxon>
        <taxon>Pseudomonadota</taxon>
        <taxon>Gammaproteobacteria</taxon>
        <taxon>Lysobacterales</taxon>
        <taxon>Rhodanobacteraceae</taxon>
        <taxon>Rhodanobacter</taxon>
    </lineage>
</organism>
<protein>
    <submittedName>
        <fullName evidence="3">Polymer-forming cytoskeletal protein</fullName>
    </submittedName>
</protein>
<keyword evidence="4" id="KW-1185">Reference proteome</keyword>
<dbReference type="EMBL" id="JBFOHK010000004">
    <property type="protein sequence ID" value="MEW9572952.1"/>
    <property type="molecule type" value="Genomic_DNA"/>
</dbReference>
<evidence type="ECO:0000313" key="3">
    <source>
        <dbReference type="EMBL" id="MEW9572952.1"/>
    </source>
</evidence>
<reference evidence="3 4" key="1">
    <citation type="submission" date="2024-06" db="EMBL/GenBank/DDBJ databases">
        <authorList>
            <person name="Woo H."/>
        </authorList>
    </citation>
    <scope>NUCLEOTIDE SEQUENCE [LARGE SCALE GENOMIC DNA]</scope>
    <source>
        <strain evidence="3 4">Si-c</strain>
    </source>
</reference>
<feature type="compositionally biased region" description="Low complexity" evidence="2">
    <location>
        <begin position="25"/>
        <end position="46"/>
    </location>
</feature>
<evidence type="ECO:0000313" key="4">
    <source>
        <dbReference type="Proteomes" id="UP001556220"/>
    </source>
</evidence>
<name>A0ABV3QGI1_9GAMM</name>
<feature type="compositionally biased region" description="Basic and acidic residues" evidence="2">
    <location>
        <begin position="13"/>
        <end position="24"/>
    </location>
</feature>
<dbReference type="Proteomes" id="UP001556220">
    <property type="component" value="Unassembled WGS sequence"/>
</dbReference>
<dbReference type="InterPro" id="IPR007607">
    <property type="entry name" value="BacA/B"/>
</dbReference>
<dbReference type="PANTHER" id="PTHR35024">
    <property type="entry name" value="HYPOTHETICAL CYTOSOLIC PROTEIN"/>
    <property type="match status" value="1"/>
</dbReference>